<dbReference type="SUPFAM" id="SSF48498">
    <property type="entry name" value="Tetracyclin repressor-like, C-terminal domain"/>
    <property type="match status" value="1"/>
</dbReference>
<feature type="DNA-binding region" description="H-T-H motif" evidence="4">
    <location>
        <begin position="28"/>
        <end position="47"/>
    </location>
</feature>
<keyword evidence="7" id="KW-1185">Reference proteome</keyword>
<dbReference type="Gene3D" id="1.10.357.10">
    <property type="entry name" value="Tetracycline Repressor, domain 2"/>
    <property type="match status" value="1"/>
</dbReference>
<dbReference type="EMBL" id="FUZP01000001">
    <property type="protein sequence ID" value="SKC35928.1"/>
    <property type="molecule type" value="Genomic_DNA"/>
</dbReference>
<protein>
    <submittedName>
        <fullName evidence="6">Transcriptional regulator, TetR family</fullName>
    </submittedName>
</protein>
<evidence type="ECO:0000313" key="7">
    <source>
        <dbReference type="Proteomes" id="UP000190857"/>
    </source>
</evidence>
<keyword evidence="1" id="KW-0805">Transcription regulation</keyword>
<dbReference type="InterPro" id="IPR009057">
    <property type="entry name" value="Homeodomain-like_sf"/>
</dbReference>
<evidence type="ECO:0000256" key="2">
    <source>
        <dbReference type="ARBA" id="ARBA00023125"/>
    </source>
</evidence>
<evidence type="ECO:0000313" key="6">
    <source>
        <dbReference type="EMBL" id="SKC35928.1"/>
    </source>
</evidence>
<keyword evidence="2 4" id="KW-0238">DNA-binding</keyword>
<dbReference type="Proteomes" id="UP000190857">
    <property type="component" value="Unassembled WGS sequence"/>
</dbReference>
<evidence type="ECO:0000256" key="4">
    <source>
        <dbReference type="PROSITE-ProRule" id="PRU00335"/>
    </source>
</evidence>
<dbReference type="InterPro" id="IPR025996">
    <property type="entry name" value="MT1864/Rv1816-like_C"/>
</dbReference>
<dbReference type="SUPFAM" id="SSF46689">
    <property type="entry name" value="Homeodomain-like"/>
    <property type="match status" value="1"/>
</dbReference>
<dbReference type="GO" id="GO:0003677">
    <property type="term" value="F:DNA binding"/>
    <property type="evidence" value="ECO:0007669"/>
    <property type="project" value="UniProtKB-UniRule"/>
</dbReference>
<dbReference type="Gene3D" id="1.10.10.60">
    <property type="entry name" value="Homeodomain-like"/>
    <property type="match status" value="1"/>
</dbReference>
<dbReference type="AlphaFoldDB" id="A0A1T5IA66"/>
<feature type="domain" description="HTH tetR-type" evidence="5">
    <location>
        <begin position="5"/>
        <end position="65"/>
    </location>
</feature>
<accession>A0A1T5IA66</accession>
<organism evidence="6 7">
    <name type="scientific">Okibacterium fritillariae</name>
    <dbReference type="NCBI Taxonomy" id="123320"/>
    <lineage>
        <taxon>Bacteria</taxon>
        <taxon>Bacillati</taxon>
        <taxon>Actinomycetota</taxon>
        <taxon>Actinomycetes</taxon>
        <taxon>Micrococcales</taxon>
        <taxon>Microbacteriaceae</taxon>
        <taxon>Okibacterium</taxon>
    </lineage>
</organism>
<dbReference type="InterPro" id="IPR036271">
    <property type="entry name" value="Tet_transcr_reg_TetR-rel_C_sf"/>
</dbReference>
<proteinExistence type="predicted"/>
<dbReference type="RefSeq" id="WP_079726378.1">
    <property type="nucleotide sequence ID" value="NZ_FUZP01000001.1"/>
</dbReference>
<name>A0A1T5IA66_9MICO</name>
<dbReference type="InterPro" id="IPR001647">
    <property type="entry name" value="HTH_TetR"/>
</dbReference>
<keyword evidence="3" id="KW-0804">Transcription</keyword>
<dbReference type="STRING" id="123320.SAMN06309945_0125"/>
<evidence type="ECO:0000256" key="1">
    <source>
        <dbReference type="ARBA" id="ARBA00023015"/>
    </source>
</evidence>
<gene>
    <name evidence="6" type="ORF">SAMN06309945_0125</name>
</gene>
<dbReference type="OrthoDB" id="71867at2"/>
<evidence type="ECO:0000259" key="5">
    <source>
        <dbReference type="PROSITE" id="PS50977"/>
    </source>
</evidence>
<reference evidence="6 7" key="1">
    <citation type="submission" date="2017-02" db="EMBL/GenBank/DDBJ databases">
        <authorList>
            <person name="Peterson S.W."/>
        </authorList>
    </citation>
    <scope>NUCLEOTIDE SEQUENCE [LARGE SCALE GENOMIC DNA]</scope>
    <source>
        <strain evidence="6 7">VKM Ac-2059</strain>
    </source>
</reference>
<sequence>MPRAGLDRSSVIAAGADLADEIGFVALSMGALAQRVGVRTPSLYKHVENQADLNRAIATLALTEAGAAMGAAIQGLAGRDALAAAAHALRSFALEHPGRYAATVSFEPLSPDDPLALAAAEGLRPLRAVLQGYDVAPEQSTHALRAVRSMFHGFASIQSTGGFRWADDIDDSFEWLIDLVDRGLRSQN</sequence>
<dbReference type="PROSITE" id="PS50977">
    <property type="entry name" value="HTH_TETR_2"/>
    <property type="match status" value="1"/>
</dbReference>
<evidence type="ECO:0000256" key="3">
    <source>
        <dbReference type="ARBA" id="ARBA00023163"/>
    </source>
</evidence>
<dbReference type="Pfam" id="PF13305">
    <property type="entry name" value="TetR_C_33"/>
    <property type="match status" value="1"/>
</dbReference>